<organism evidence="1 3">
    <name type="scientific">Rotaria socialis</name>
    <dbReference type="NCBI Taxonomy" id="392032"/>
    <lineage>
        <taxon>Eukaryota</taxon>
        <taxon>Metazoa</taxon>
        <taxon>Spiralia</taxon>
        <taxon>Gnathifera</taxon>
        <taxon>Rotifera</taxon>
        <taxon>Eurotatoria</taxon>
        <taxon>Bdelloidea</taxon>
        <taxon>Philodinida</taxon>
        <taxon>Philodinidae</taxon>
        <taxon>Rotaria</taxon>
    </lineage>
</organism>
<proteinExistence type="predicted"/>
<dbReference type="SUPFAM" id="SSF47473">
    <property type="entry name" value="EF-hand"/>
    <property type="match status" value="1"/>
</dbReference>
<dbReference type="Gene3D" id="1.10.238.10">
    <property type="entry name" value="EF-hand"/>
    <property type="match status" value="1"/>
</dbReference>
<dbReference type="AlphaFoldDB" id="A0A818G0X3"/>
<gene>
    <name evidence="1" type="ORF">FME351_LOCUS15720</name>
    <name evidence="2" type="ORF">TSG867_LOCUS30402</name>
</gene>
<dbReference type="EMBL" id="CAJOBQ010004820">
    <property type="protein sequence ID" value="CAF4644614.1"/>
    <property type="molecule type" value="Genomic_DNA"/>
</dbReference>
<dbReference type="Proteomes" id="UP000663869">
    <property type="component" value="Unassembled WGS sequence"/>
</dbReference>
<evidence type="ECO:0000313" key="3">
    <source>
        <dbReference type="Proteomes" id="UP000663869"/>
    </source>
</evidence>
<reference evidence="1" key="1">
    <citation type="submission" date="2021-02" db="EMBL/GenBank/DDBJ databases">
        <authorList>
            <person name="Nowell W R."/>
        </authorList>
    </citation>
    <scope>NUCLEOTIDE SEQUENCE</scope>
</reference>
<evidence type="ECO:0008006" key="4">
    <source>
        <dbReference type="Google" id="ProtNLM"/>
    </source>
</evidence>
<dbReference type="EMBL" id="CAJNYU010001943">
    <property type="protein sequence ID" value="CAF3484400.1"/>
    <property type="molecule type" value="Genomic_DNA"/>
</dbReference>
<name>A0A818G0X3_9BILA</name>
<evidence type="ECO:0000313" key="2">
    <source>
        <dbReference type="EMBL" id="CAF4644614.1"/>
    </source>
</evidence>
<accession>A0A818G0X3</accession>
<comment type="caution">
    <text evidence="1">The sequence shown here is derived from an EMBL/GenBank/DDBJ whole genome shotgun (WGS) entry which is preliminary data.</text>
</comment>
<dbReference type="Proteomes" id="UP000663862">
    <property type="component" value="Unassembled WGS sequence"/>
</dbReference>
<evidence type="ECO:0000313" key="1">
    <source>
        <dbReference type="EMBL" id="CAF3484400.1"/>
    </source>
</evidence>
<dbReference type="InterPro" id="IPR011992">
    <property type="entry name" value="EF-hand-dom_pair"/>
</dbReference>
<protein>
    <recommendedName>
        <fullName evidence="4">EF-hand domain-containing protein</fullName>
    </recommendedName>
</protein>
<sequence length="113" mass="13154">MTINEFKNIYVSIAGLTWNFNAHEECMFIIFDTDINGILTFHEFLMGCLLLQRNVSLVQRWFYVLNIYSMSQPGHISAQEAQLLLNSMQRFCNFPVQDTYFVTAWSQLGGDNK</sequence>